<comment type="function">
    <text evidence="9">Binds and transfers iron-sulfur (Fe-S) clusters to target apoproteins. Can hydrolyze ATP.</text>
</comment>
<evidence type="ECO:0000256" key="9">
    <source>
        <dbReference type="HAMAP-Rule" id="MF_02040"/>
    </source>
</evidence>
<dbReference type="RefSeq" id="WP_190235682.1">
    <property type="nucleotide sequence ID" value="NZ_SSOA01000003.1"/>
</dbReference>
<dbReference type="InterPro" id="IPR034904">
    <property type="entry name" value="FSCA_dom_sf"/>
</dbReference>
<evidence type="ECO:0000256" key="7">
    <source>
        <dbReference type="ARBA" id="ARBA00023014"/>
    </source>
</evidence>
<feature type="compositionally biased region" description="Low complexity" evidence="10">
    <location>
        <begin position="103"/>
        <end position="112"/>
    </location>
</feature>
<dbReference type="SUPFAM" id="SSF52540">
    <property type="entry name" value="P-loop containing nucleoside triphosphate hydrolases"/>
    <property type="match status" value="1"/>
</dbReference>
<dbReference type="PROSITE" id="PS01215">
    <property type="entry name" value="MRP"/>
    <property type="match status" value="1"/>
</dbReference>
<reference evidence="12 13" key="1">
    <citation type="submission" date="2019-04" db="EMBL/GenBank/DDBJ databases">
        <title>Rhizobium terrae sp. nov., isolated from a paddy soil.</title>
        <authorList>
            <person name="Lin S.-Y."/>
            <person name="Hameed A."/>
            <person name="Huang H.-I."/>
            <person name="Young C.-C."/>
        </authorList>
    </citation>
    <scope>NUCLEOTIDE SEQUENCE [LARGE SCALE GENOMIC DNA]</scope>
    <source>
        <strain evidence="12 13">CC-HIH110</strain>
    </source>
</reference>
<evidence type="ECO:0000256" key="6">
    <source>
        <dbReference type="ARBA" id="ARBA00023004"/>
    </source>
</evidence>
<evidence type="ECO:0000256" key="4">
    <source>
        <dbReference type="ARBA" id="ARBA00022741"/>
    </source>
</evidence>
<dbReference type="Gene3D" id="3.30.300.130">
    <property type="entry name" value="Fe-S cluster assembly (FSCA)"/>
    <property type="match status" value="1"/>
</dbReference>
<name>A0A4S3ZY98_9HYPH</name>
<dbReference type="NCBIfam" id="NF008669">
    <property type="entry name" value="PRK11670.1"/>
    <property type="match status" value="1"/>
</dbReference>
<sequence length="380" mass="40153">MVPDKNTVLDALKTVRGPDLEGNIVDLGMVSDVFISDAKVYFSINVPAERAKELEPLRMAAERVVKALPGVKGALVSLTAERKAGAPSANPAGKPAHSHTHSHAPAGQPPKQAKADIPGIGAIVAVASGKGGVGKSTTAVNLALALMANGLKVGILDADVYGPSMPRLLGISGRPEQIDGRIIVPMENYGLKAMSMGFLVDEGTAMIWRGPMVQSALMQMLREVAWGQLDVLVVDMPPGTGDAQLTMAQQVPLTGAVIVSTPQDLALIDARKGINMFNKVEVPVLGIVENMSYFIAPDTGNRYDIFGHGGAKAEADAIGVPFLGEVPLTISIREKSDAGTPIVVSEPDNVQSQVYRDIAAKVWQEVQRHSARKAPKITWE</sequence>
<comment type="caution">
    <text evidence="12">The sequence shown here is derived from an EMBL/GenBank/DDBJ whole genome shotgun (WGS) entry which is preliminary data.</text>
</comment>
<comment type="subunit">
    <text evidence="9">Homodimer.</text>
</comment>
<dbReference type="Proteomes" id="UP000310754">
    <property type="component" value="Unassembled WGS sequence"/>
</dbReference>
<evidence type="ECO:0000256" key="2">
    <source>
        <dbReference type="ARBA" id="ARBA00008205"/>
    </source>
</evidence>
<dbReference type="PANTHER" id="PTHR42961:SF2">
    <property type="entry name" value="IRON-SULFUR PROTEIN NUBPL"/>
    <property type="match status" value="1"/>
</dbReference>
<dbReference type="Pfam" id="PF10609">
    <property type="entry name" value="ParA"/>
    <property type="match status" value="1"/>
</dbReference>
<keyword evidence="3 9" id="KW-0479">Metal-binding</keyword>
<evidence type="ECO:0000256" key="5">
    <source>
        <dbReference type="ARBA" id="ARBA00022840"/>
    </source>
</evidence>
<dbReference type="InterPro" id="IPR002744">
    <property type="entry name" value="MIP18-like"/>
</dbReference>
<dbReference type="InterPro" id="IPR019591">
    <property type="entry name" value="Mrp/NBP35_ATP-bd"/>
</dbReference>
<organism evidence="12 13">
    <name type="scientific">Allorhizobium terrae</name>
    <dbReference type="NCBI Taxonomy" id="1848972"/>
    <lineage>
        <taxon>Bacteria</taxon>
        <taxon>Pseudomonadati</taxon>
        <taxon>Pseudomonadota</taxon>
        <taxon>Alphaproteobacteria</taxon>
        <taxon>Hyphomicrobiales</taxon>
        <taxon>Rhizobiaceae</taxon>
        <taxon>Rhizobium/Agrobacterium group</taxon>
        <taxon>Allorhizobium</taxon>
    </lineage>
</organism>
<keyword evidence="9" id="KW-0378">Hydrolase</keyword>
<dbReference type="PANTHER" id="PTHR42961">
    <property type="entry name" value="IRON-SULFUR PROTEIN NUBPL"/>
    <property type="match status" value="1"/>
</dbReference>
<dbReference type="Gene3D" id="3.40.50.300">
    <property type="entry name" value="P-loop containing nucleotide triphosphate hydrolases"/>
    <property type="match status" value="1"/>
</dbReference>
<keyword evidence="5 9" id="KW-0067">ATP-binding</keyword>
<feature type="domain" description="MIP18 family-like" evidence="11">
    <location>
        <begin position="6"/>
        <end position="75"/>
    </location>
</feature>
<dbReference type="Pfam" id="PF01883">
    <property type="entry name" value="FeS_assembly_P"/>
    <property type="match status" value="1"/>
</dbReference>
<comment type="similarity">
    <text evidence="2">In the C-terminal section; belongs to the Mrp/NBP35 ATP-binding proteins family.</text>
</comment>
<evidence type="ECO:0000259" key="11">
    <source>
        <dbReference type="Pfam" id="PF01883"/>
    </source>
</evidence>
<keyword evidence="13" id="KW-1185">Reference proteome</keyword>
<comment type="similarity">
    <text evidence="1">In the N-terminal section; belongs to the MIP18 family.</text>
</comment>
<dbReference type="GO" id="GO:0140663">
    <property type="term" value="F:ATP-dependent FeS chaperone activity"/>
    <property type="evidence" value="ECO:0007669"/>
    <property type="project" value="InterPro"/>
</dbReference>
<dbReference type="InterPro" id="IPR044304">
    <property type="entry name" value="NUBPL-like"/>
</dbReference>
<gene>
    <name evidence="12" type="primary">apbC</name>
    <name evidence="12" type="ORF">E6C51_08760</name>
</gene>
<evidence type="ECO:0000256" key="8">
    <source>
        <dbReference type="ARBA" id="ARBA00024036"/>
    </source>
</evidence>
<dbReference type="InterPro" id="IPR027417">
    <property type="entry name" value="P-loop_NTPase"/>
</dbReference>
<dbReference type="AlphaFoldDB" id="A0A4S3ZY98"/>
<dbReference type="GO" id="GO:0051539">
    <property type="term" value="F:4 iron, 4 sulfur cluster binding"/>
    <property type="evidence" value="ECO:0007669"/>
    <property type="project" value="TreeGrafter"/>
</dbReference>
<accession>A0A4S3ZY98</accession>
<dbReference type="GO" id="GO:0046872">
    <property type="term" value="F:metal ion binding"/>
    <property type="evidence" value="ECO:0007669"/>
    <property type="project" value="UniProtKB-KW"/>
</dbReference>
<evidence type="ECO:0000256" key="1">
    <source>
        <dbReference type="ARBA" id="ARBA00007352"/>
    </source>
</evidence>
<protein>
    <recommendedName>
        <fullName evidence="9">Iron-sulfur cluster carrier protein</fullName>
    </recommendedName>
</protein>
<evidence type="ECO:0000256" key="3">
    <source>
        <dbReference type="ARBA" id="ARBA00022723"/>
    </source>
</evidence>
<dbReference type="GO" id="GO:0005524">
    <property type="term" value="F:ATP binding"/>
    <property type="evidence" value="ECO:0007669"/>
    <property type="project" value="UniProtKB-UniRule"/>
</dbReference>
<evidence type="ECO:0000256" key="10">
    <source>
        <dbReference type="SAM" id="MobiDB-lite"/>
    </source>
</evidence>
<dbReference type="EMBL" id="SSOA01000003">
    <property type="protein sequence ID" value="THF50913.1"/>
    <property type="molecule type" value="Genomic_DNA"/>
</dbReference>
<dbReference type="CDD" id="cd02037">
    <property type="entry name" value="Mrp_NBP35"/>
    <property type="match status" value="1"/>
</dbReference>
<feature type="region of interest" description="Disordered" evidence="10">
    <location>
        <begin position="83"/>
        <end position="114"/>
    </location>
</feature>
<dbReference type="FunFam" id="3.40.50.300:FF:000418">
    <property type="entry name" value="Iron-sulfur cluster carrier protein"/>
    <property type="match status" value="1"/>
</dbReference>
<comment type="similarity">
    <text evidence="8 9">Belongs to the Mrp/NBP35 ATP-binding proteins family.</text>
</comment>
<feature type="binding site" evidence="9">
    <location>
        <begin position="129"/>
        <end position="136"/>
    </location>
    <ligand>
        <name>ATP</name>
        <dbReference type="ChEBI" id="CHEBI:30616"/>
    </ligand>
</feature>
<keyword evidence="6 9" id="KW-0408">Iron</keyword>
<evidence type="ECO:0000313" key="13">
    <source>
        <dbReference type="Proteomes" id="UP000310754"/>
    </source>
</evidence>
<dbReference type="GO" id="GO:0016887">
    <property type="term" value="F:ATP hydrolysis activity"/>
    <property type="evidence" value="ECO:0007669"/>
    <property type="project" value="UniProtKB-UniRule"/>
</dbReference>
<proteinExistence type="inferred from homology"/>
<dbReference type="SUPFAM" id="SSF117916">
    <property type="entry name" value="Fe-S cluster assembly (FSCA) domain-like"/>
    <property type="match status" value="1"/>
</dbReference>
<keyword evidence="4 9" id="KW-0547">Nucleotide-binding</keyword>
<keyword evidence="7 9" id="KW-0411">Iron-sulfur</keyword>
<evidence type="ECO:0000313" key="12">
    <source>
        <dbReference type="EMBL" id="THF50913.1"/>
    </source>
</evidence>
<dbReference type="HAMAP" id="MF_02040">
    <property type="entry name" value="Mrp_NBP35"/>
    <property type="match status" value="1"/>
</dbReference>
<dbReference type="InterPro" id="IPR033756">
    <property type="entry name" value="YlxH/NBP35"/>
</dbReference>
<dbReference type="GO" id="GO:0016226">
    <property type="term" value="P:iron-sulfur cluster assembly"/>
    <property type="evidence" value="ECO:0007669"/>
    <property type="project" value="InterPro"/>
</dbReference>
<dbReference type="InterPro" id="IPR000808">
    <property type="entry name" value="Mrp-like_CS"/>
</dbReference>